<reference evidence="2" key="1">
    <citation type="journal article" date="2012" name="Nature">
        <title>The oyster genome reveals stress adaptation and complexity of shell formation.</title>
        <authorList>
            <person name="Zhang G."/>
            <person name="Fang X."/>
            <person name="Guo X."/>
            <person name="Li L."/>
            <person name="Luo R."/>
            <person name="Xu F."/>
            <person name="Yang P."/>
            <person name="Zhang L."/>
            <person name="Wang X."/>
            <person name="Qi H."/>
            <person name="Xiong Z."/>
            <person name="Que H."/>
            <person name="Xie Y."/>
            <person name="Holland P.W."/>
            <person name="Paps J."/>
            <person name="Zhu Y."/>
            <person name="Wu F."/>
            <person name="Chen Y."/>
            <person name="Wang J."/>
            <person name="Peng C."/>
            <person name="Meng J."/>
            <person name="Yang L."/>
            <person name="Liu J."/>
            <person name="Wen B."/>
            <person name="Zhang N."/>
            <person name="Huang Z."/>
            <person name="Zhu Q."/>
            <person name="Feng Y."/>
            <person name="Mount A."/>
            <person name="Hedgecock D."/>
            <person name="Xu Z."/>
            <person name="Liu Y."/>
            <person name="Domazet-Loso T."/>
            <person name="Du Y."/>
            <person name="Sun X."/>
            <person name="Zhang S."/>
            <person name="Liu B."/>
            <person name="Cheng P."/>
            <person name="Jiang X."/>
            <person name="Li J."/>
            <person name="Fan D."/>
            <person name="Wang W."/>
            <person name="Fu W."/>
            <person name="Wang T."/>
            <person name="Wang B."/>
            <person name="Zhang J."/>
            <person name="Peng Z."/>
            <person name="Li Y."/>
            <person name="Li N."/>
            <person name="Wang J."/>
            <person name="Chen M."/>
            <person name="He Y."/>
            <person name="Tan F."/>
            <person name="Song X."/>
            <person name="Zheng Q."/>
            <person name="Huang R."/>
            <person name="Yang H."/>
            <person name="Du X."/>
            <person name="Chen L."/>
            <person name="Yang M."/>
            <person name="Gaffney P.M."/>
            <person name="Wang S."/>
            <person name="Luo L."/>
            <person name="She Z."/>
            <person name="Ming Y."/>
            <person name="Huang W."/>
            <person name="Zhang S."/>
            <person name="Huang B."/>
            <person name="Zhang Y."/>
            <person name="Qu T."/>
            <person name="Ni P."/>
            <person name="Miao G."/>
            <person name="Wang J."/>
            <person name="Wang Q."/>
            <person name="Steinberg C.E."/>
            <person name="Wang H."/>
            <person name="Li N."/>
            <person name="Qian L."/>
            <person name="Zhang G."/>
            <person name="Li Y."/>
            <person name="Yang H."/>
            <person name="Liu X."/>
            <person name="Wang J."/>
            <person name="Yin Y."/>
            <person name="Wang J."/>
        </authorList>
    </citation>
    <scope>NUCLEOTIDE SEQUENCE [LARGE SCALE GENOMIC DNA]</scope>
    <source>
        <strain evidence="2">05x7-T-G4-1.051#20</strain>
    </source>
</reference>
<feature type="region of interest" description="Disordered" evidence="1">
    <location>
        <begin position="1000"/>
        <end position="1019"/>
    </location>
</feature>
<dbReference type="GO" id="GO:0000226">
    <property type="term" value="P:microtubule cytoskeleton organization"/>
    <property type="evidence" value="ECO:0007669"/>
    <property type="project" value="TreeGrafter"/>
</dbReference>
<dbReference type="GO" id="GO:0036064">
    <property type="term" value="C:ciliary basal body"/>
    <property type="evidence" value="ECO:0007669"/>
    <property type="project" value="TreeGrafter"/>
</dbReference>
<feature type="compositionally biased region" description="Basic and acidic residues" evidence="1">
    <location>
        <begin position="601"/>
        <end position="612"/>
    </location>
</feature>
<dbReference type="InterPro" id="IPR029357">
    <property type="entry name" value="SPATA7"/>
</dbReference>
<dbReference type="HOGENOM" id="CLU_271503_0_0_1"/>
<dbReference type="PANTHER" id="PTHR14917:SF4">
    <property type="entry name" value="SPERMATOGENESIS-ASSOCIATED 7"/>
    <property type="match status" value="1"/>
</dbReference>
<accession>K1PKB1</accession>
<feature type="region of interest" description="Disordered" evidence="1">
    <location>
        <begin position="585"/>
        <end position="614"/>
    </location>
</feature>
<feature type="region of interest" description="Disordered" evidence="1">
    <location>
        <begin position="764"/>
        <end position="806"/>
    </location>
</feature>
<sequence>MNSLKKQKGKEMQTCNIKNSSTVKKTQMEKLNVKKCYLNIETLRKDRQMTWEERMDFLMPKMNIGSQKDYFEVIEDEDKENEKKTMLQREALYLTQTDLVEKTPDVSLIPKSSGAKQKKDHMLSSPFQITGSRPGQLLRQLTSTPKCSRKEQLKMDLSAIQLPVQEDELEIHSSTLVNSLEIVPLDDSIEMPPPIDTQQILQFNQKTREKKQSFVKTSKEGVKRKVANVLTKHGELFQFKSKVSEILHKAKDIGIVKEKDVDVDVVSRDEDLQTPDEPQCTEQSSENRKRKIMAKVPVLERNMKDNLEKRAMDISEIKSINESSHNSSSSKQRRLSFKDLSIHKECELQSENKDEVDDLPSENEVLDNLQPKNKDVDGITINQMKSKVSVGKDDYSQRLKRNQSLSSPHKVKQTEESESMKRSKGLNKSDGQFRHSSTSKEISSSHARAPLRHWDSVKKSIAEDDLCSWKHILKKRAVVKEHVYPKLIMDASNAPVATFRKDYVPWQSWKRQWRSQIFDSVSVLCEMGVHSDPTGPSNMANNAKSLRGQLGLRSSALAPTSSKLTTQYMVMDHMKNHYSKITNAKPAIDNRAPRSISSSQKVRDRDTREGKRPVSAMSVNYPVRPYSAMTGHDDDIYDEDQWGDVDPEDEVERQVREIMRKKLNTNTNQIHRTNVAHGGTSQSPYYSARMGQTTHHRPASARSSARSVHSARYNMDRTAMPTKTVTQKTYDGDVIEKHNHVFTQPEKPFTPRVLKSNRVSRIAQSKYYTAPPQKRETDESTNAKEATSPKPKPRAKPRMNAGMDKSGEMTDTLMFESLQSRDFSKYSDDREQVVPRLDISLDKDNMNWIKEQAMKAEIRAKSGGMSRINEDKMLDSNDLEQTGNVTLTGGSLNKTTSFNNLKKPVKGKREEELQYVEFIKEVTDDVLNRGVFTDRVLKQVFESHITKKKGKLNEEKMRSMLSQVRQDLDIKDESESADFSPLDTTSSIGSRLHTRYSRGRTGEQTFGSTMDSQNTYNFKDTSSGDMFSTIHSEKESDDLSATQALKSYQLDLTRHVENEEGDESPGEIAQSENEMEKTDHVIEADNKSVKSSKSAKSSKSVHSAHVADDRSVKSGKSSGHRSVTSSTHHQDSLSVKSGKSQTSQRSGGFKPSAKPRATAQNNQDGAESSEDQSTQRGYEDEEDGEYEESDEENF</sequence>
<dbReference type="EMBL" id="JH817298">
    <property type="protein sequence ID" value="EKC24467.1"/>
    <property type="molecule type" value="Genomic_DNA"/>
</dbReference>
<feature type="compositionally biased region" description="Acidic residues" evidence="1">
    <location>
        <begin position="354"/>
        <end position="365"/>
    </location>
</feature>
<feature type="region of interest" description="Disordered" evidence="1">
    <location>
        <begin position="348"/>
        <end position="448"/>
    </location>
</feature>
<dbReference type="AlphaFoldDB" id="K1PKB1"/>
<feature type="region of interest" description="Disordered" evidence="1">
    <location>
        <begin position="1057"/>
        <end position="1194"/>
    </location>
</feature>
<dbReference type="InParanoid" id="K1PKB1"/>
<feature type="compositionally biased region" description="Basic and acidic residues" evidence="1">
    <location>
        <begin position="412"/>
        <end position="421"/>
    </location>
</feature>
<organism evidence="2">
    <name type="scientific">Magallana gigas</name>
    <name type="common">Pacific oyster</name>
    <name type="synonym">Crassostrea gigas</name>
    <dbReference type="NCBI Taxonomy" id="29159"/>
    <lineage>
        <taxon>Eukaryota</taxon>
        <taxon>Metazoa</taxon>
        <taxon>Spiralia</taxon>
        <taxon>Lophotrochozoa</taxon>
        <taxon>Mollusca</taxon>
        <taxon>Bivalvia</taxon>
        <taxon>Autobranchia</taxon>
        <taxon>Pteriomorphia</taxon>
        <taxon>Ostreida</taxon>
        <taxon>Ostreoidea</taxon>
        <taxon>Ostreidae</taxon>
        <taxon>Magallana</taxon>
    </lineage>
</organism>
<name>K1PKB1_MAGGI</name>
<feature type="compositionally biased region" description="Polar residues" evidence="1">
    <location>
        <begin position="1158"/>
        <end position="1176"/>
    </location>
</feature>
<feature type="compositionally biased region" description="Acidic residues" evidence="1">
    <location>
        <begin position="1179"/>
        <end position="1194"/>
    </location>
</feature>
<feature type="region of interest" description="Disordered" evidence="1">
    <location>
        <begin position="687"/>
        <end position="713"/>
    </location>
</feature>
<feature type="compositionally biased region" description="Polar residues" evidence="1">
    <location>
        <begin position="1114"/>
        <end position="1146"/>
    </location>
</feature>
<feature type="compositionally biased region" description="Low complexity" evidence="1">
    <location>
        <begin position="1089"/>
        <end position="1104"/>
    </location>
</feature>
<gene>
    <name evidence="2" type="ORF">CGI_10019569</name>
</gene>
<proteinExistence type="predicted"/>
<evidence type="ECO:0000256" key="1">
    <source>
        <dbReference type="SAM" id="MobiDB-lite"/>
    </source>
</evidence>
<protein>
    <submittedName>
        <fullName evidence="2">Spermatogenesis-associated protein 7</fullName>
    </submittedName>
</protein>
<feature type="compositionally biased region" description="Low complexity" evidence="1">
    <location>
        <begin position="700"/>
        <end position="712"/>
    </location>
</feature>
<feature type="compositionally biased region" description="Basic and acidic residues" evidence="1">
    <location>
        <begin position="1074"/>
        <end position="1088"/>
    </location>
</feature>
<dbReference type="GO" id="GO:0005930">
    <property type="term" value="C:axoneme"/>
    <property type="evidence" value="ECO:0007669"/>
    <property type="project" value="TreeGrafter"/>
</dbReference>
<dbReference type="Pfam" id="PF15244">
    <property type="entry name" value="HSD3"/>
    <property type="match status" value="3"/>
</dbReference>
<evidence type="ECO:0000313" key="2">
    <source>
        <dbReference type="EMBL" id="EKC24467.1"/>
    </source>
</evidence>
<feature type="region of interest" description="Disordered" evidence="1">
    <location>
        <begin position="268"/>
        <end position="290"/>
    </location>
</feature>
<feature type="compositionally biased region" description="Polar residues" evidence="1">
    <location>
        <begin position="1002"/>
        <end position="1019"/>
    </location>
</feature>
<dbReference type="PANTHER" id="PTHR14917">
    <property type="entry name" value="SPERMATOGENESIS-ASSOCIATED PROTEIN 7"/>
    <property type="match status" value="1"/>
</dbReference>
<feature type="compositionally biased region" description="Basic and acidic residues" evidence="1">
    <location>
        <begin position="773"/>
        <end position="782"/>
    </location>
</feature>